<comment type="caution">
    <text evidence="6">The sequence shown here is derived from an EMBL/GenBank/DDBJ whole genome shotgun (WGS) entry which is preliminary data.</text>
</comment>
<dbReference type="CDD" id="cd01115">
    <property type="entry name" value="SLC13_permease"/>
    <property type="match status" value="1"/>
</dbReference>
<feature type="transmembrane region" description="Helical" evidence="5">
    <location>
        <begin position="301"/>
        <end position="323"/>
    </location>
</feature>
<name>A0A934VQY8_9BACT</name>
<dbReference type="EMBL" id="JAENIL010000014">
    <property type="protein sequence ID" value="MBK1876994.1"/>
    <property type="molecule type" value="Genomic_DNA"/>
</dbReference>
<protein>
    <submittedName>
        <fullName evidence="6">SLC13/DASS family transporter</fullName>
    </submittedName>
</protein>
<accession>A0A934VQY8</accession>
<dbReference type="NCBIfam" id="TIGR00785">
    <property type="entry name" value="dass"/>
    <property type="match status" value="1"/>
</dbReference>
<keyword evidence="4 5" id="KW-0472">Membrane</keyword>
<feature type="transmembrane region" description="Helical" evidence="5">
    <location>
        <begin position="12"/>
        <end position="33"/>
    </location>
</feature>
<evidence type="ECO:0000313" key="7">
    <source>
        <dbReference type="Proteomes" id="UP000617628"/>
    </source>
</evidence>
<dbReference type="InterPro" id="IPR001898">
    <property type="entry name" value="SLC13A/DASS"/>
</dbReference>
<evidence type="ECO:0000256" key="5">
    <source>
        <dbReference type="SAM" id="Phobius"/>
    </source>
</evidence>
<evidence type="ECO:0000313" key="6">
    <source>
        <dbReference type="EMBL" id="MBK1876994.1"/>
    </source>
</evidence>
<evidence type="ECO:0000256" key="2">
    <source>
        <dbReference type="ARBA" id="ARBA00022692"/>
    </source>
</evidence>
<feature type="transmembrane region" description="Helical" evidence="5">
    <location>
        <begin position="149"/>
        <end position="168"/>
    </location>
</feature>
<keyword evidence="3 5" id="KW-1133">Transmembrane helix</keyword>
<dbReference type="Proteomes" id="UP000617628">
    <property type="component" value="Unassembled WGS sequence"/>
</dbReference>
<dbReference type="PANTHER" id="PTHR10283:SF82">
    <property type="entry name" value="SOLUTE CARRIER FAMILY 13 MEMBER 2"/>
    <property type="match status" value="1"/>
</dbReference>
<keyword evidence="2 5" id="KW-0812">Transmembrane</keyword>
<gene>
    <name evidence="6" type="ORF">JIN87_08950</name>
</gene>
<feature type="transmembrane region" description="Helical" evidence="5">
    <location>
        <begin position="277"/>
        <end position="295"/>
    </location>
</feature>
<sequence length="498" mass="53126">MLRESIETPARYGLRQWSGWILGPGLLLLTLLIDPPGELSLIAWRTAGAACLMAVWWLTEPVPISVTALLPLVLFPMMGMGSIKEVSAPYAHPLVFLFLGGFMIALAMQRWGLHKRVAIGLIGFFGVQPNRIIAGFLVAGALVSMWVSNTATALMMLPIATSVVALLPKDGEGGRLGARFAPALMLAVAYGATTGGMATLIGTPPNALLAGYMSKVHGYEIGFLQWMKIGLPMTLLTLPLVYLVLTRVAFRFEKSKLAGMEALIKSEKEKLSKLSRGEAMVAFVFCLTALGWMFRPMLQQVLPMISDTSIAIGSAILLFLLPVNAKRGEFVMNWQATKDLPWEVLLLFGGGLSLAGMIQSSGLSQYIGELTQGLSGRSIVLILAAICFGILMLTELTSNTATAATFLPIIGAVAVSMGENPLLFLAPAALSANCSYMMPVGTPPNAIVFGSGRIALPQMARAGLLLNLLLVPALIVLLLVLGPYVFGIEVGTLPDWAK</sequence>
<feature type="transmembrane region" description="Helical" evidence="5">
    <location>
        <begin position="463"/>
        <end position="486"/>
    </location>
</feature>
<evidence type="ECO:0000256" key="3">
    <source>
        <dbReference type="ARBA" id="ARBA00022989"/>
    </source>
</evidence>
<dbReference type="GO" id="GO:0008514">
    <property type="term" value="F:organic anion transmembrane transporter activity"/>
    <property type="evidence" value="ECO:0007669"/>
    <property type="project" value="UniProtKB-ARBA"/>
</dbReference>
<dbReference type="Pfam" id="PF00939">
    <property type="entry name" value="Na_sulph_symp"/>
    <property type="match status" value="1"/>
</dbReference>
<feature type="transmembrane region" description="Helical" evidence="5">
    <location>
        <begin position="119"/>
        <end position="143"/>
    </location>
</feature>
<keyword evidence="7" id="KW-1185">Reference proteome</keyword>
<dbReference type="GO" id="GO:1905039">
    <property type="term" value="P:carboxylic acid transmembrane transport"/>
    <property type="evidence" value="ECO:0007669"/>
    <property type="project" value="UniProtKB-ARBA"/>
</dbReference>
<feature type="transmembrane region" description="Helical" evidence="5">
    <location>
        <begin position="344"/>
        <end position="368"/>
    </location>
</feature>
<feature type="transmembrane region" description="Helical" evidence="5">
    <location>
        <begin position="180"/>
        <end position="203"/>
    </location>
</feature>
<dbReference type="PANTHER" id="PTHR10283">
    <property type="entry name" value="SOLUTE CARRIER FAMILY 13 MEMBER"/>
    <property type="match status" value="1"/>
</dbReference>
<dbReference type="GO" id="GO:0005886">
    <property type="term" value="C:plasma membrane"/>
    <property type="evidence" value="ECO:0007669"/>
    <property type="project" value="TreeGrafter"/>
</dbReference>
<feature type="transmembrane region" description="Helical" evidence="5">
    <location>
        <begin position="223"/>
        <end position="245"/>
    </location>
</feature>
<feature type="transmembrane region" description="Helical" evidence="5">
    <location>
        <begin position="406"/>
        <end position="430"/>
    </location>
</feature>
<feature type="transmembrane region" description="Helical" evidence="5">
    <location>
        <begin position="374"/>
        <end position="394"/>
    </location>
</feature>
<reference evidence="6" key="1">
    <citation type="submission" date="2021-01" db="EMBL/GenBank/DDBJ databases">
        <title>Modified the classification status of verrucomicrobia.</title>
        <authorList>
            <person name="Feng X."/>
        </authorList>
    </citation>
    <scope>NUCLEOTIDE SEQUENCE</scope>
    <source>
        <strain evidence="6">KCTC 13126</strain>
    </source>
</reference>
<dbReference type="AlphaFoldDB" id="A0A934VQY8"/>
<feature type="transmembrane region" description="Helical" evidence="5">
    <location>
        <begin position="89"/>
        <end position="107"/>
    </location>
</feature>
<evidence type="ECO:0000256" key="4">
    <source>
        <dbReference type="ARBA" id="ARBA00023136"/>
    </source>
</evidence>
<evidence type="ECO:0000256" key="1">
    <source>
        <dbReference type="ARBA" id="ARBA00004141"/>
    </source>
</evidence>
<comment type="subcellular location">
    <subcellularLocation>
        <location evidence="1">Membrane</location>
        <topology evidence="1">Multi-pass membrane protein</topology>
    </subcellularLocation>
</comment>
<feature type="transmembrane region" description="Helical" evidence="5">
    <location>
        <begin position="436"/>
        <end position="456"/>
    </location>
</feature>
<organism evidence="6 7">
    <name type="scientific">Pelagicoccus mobilis</name>
    <dbReference type="NCBI Taxonomy" id="415221"/>
    <lineage>
        <taxon>Bacteria</taxon>
        <taxon>Pseudomonadati</taxon>
        <taxon>Verrucomicrobiota</taxon>
        <taxon>Opitutia</taxon>
        <taxon>Puniceicoccales</taxon>
        <taxon>Pelagicoccaceae</taxon>
        <taxon>Pelagicoccus</taxon>
    </lineage>
</organism>
<proteinExistence type="predicted"/>
<dbReference type="RefSeq" id="WP_200355211.1">
    <property type="nucleotide sequence ID" value="NZ_JAENIL010000014.1"/>
</dbReference>